<evidence type="ECO:0000313" key="10">
    <source>
        <dbReference type="EMBL" id="PNH09960.1"/>
    </source>
</evidence>
<keyword evidence="4" id="KW-0547">Nucleotide-binding</keyword>
<dbReference type="InterPro" id="IPR011989">
    <property type="entry name" value="ARM-like"/>
</dbReference>
<evidence type="ECO:0000256" key="7">
    <source>
        <dbReference type="ARBA" id="ARBA00022917"/>
    </source>
</evidence>
<feature type="domain" description="ABC transporter" evidence="9">
    <location>
        <begin position="238"/>
        <end position="640"/>
    </location>
</feature>
<evidence type="ECO:0000313" key="11">
    <source>
        <dbReference type="Proteomes" id="UP000236333"/>
    </source>
</evidence>
<dbReference type="SMART" id="SM00382">
    <property type="entry name" value="AAA"/>
    <property type="match status" value="1"/>
</dbReference>
<keyword evidence="3" id="KW-0677">Repeat</keyword>
<dbReference type="Pfam" id="PF24984">
    <property type="entry name" value="HEAT_EF3_GNC1"/>
    <property type="match status" value="1"/>
</dbReference>
<dbReference type="OrthoDB" id="2110130at2759"/>
<evidence type="ECO:0000256" key="8">
    <source>
        <dbReference type="ARBA" id="ARBA00049360"/>
    </source>
</evidence>
<dbReference type="InterPro" id="IPR027417">
    <property type="entry name" value="P-loop_NTPase"/>
</dbReference>
<dbReference type="EMBL" id="PGGS01000072">
    <property type="protein sequence ID" value="PNH09960.1"/>
    <property type="molecule type" value="Genomic_DNA"/>
</dbReference>
<keyword evidence="6" id="KW-0067">ATP-binding</keyword>
<evidence type="ECO:0000256" key="5">
    <source>
        <dbReference type="ARBA" id="ARBA00022768"/>
    </source>
</evidence>
<sequence>MKAACTLVGNRDIDAMVPLIIRSINHPDEVQDTVHKLASTTFVQQVEAPALAMMVPLLLRGLRERVSAIKRKAALICDNMSKLVDNPAEAMVFLPRLMPEIEKVAGDAADPELRKVATSCQKTLTRIELEGKEKLAKKLDKEAALQSLTDLLAASADGKKALVPEAAASLDYAAALCANLTNNKNFDIEAWRDVVLGAYLGPFVAAATLAPIAQVLADKCFAEVQVKSSEYFDDEEGDELCNCEFSLAYGAKILLNNAALRLKRGRRYGLCGPNGVGKSTLMRAISNGQVDGFPPKEILRTVYVEHDIDSSVSDVSCVEFVFSDADLQAAVPTTKEDVAGMLSSVGFDESITIRRTVSFPTVTGGAPKLHMTVAGNVGIGTSNPQYKLDVNGSLNAASVSIAGDDIEGLLTFSSNYPASAAASASWTSNNALKLAGGTLTGSLMAPLINTMTLQQGGSNISIQLDFASNLAVSASTTAASASNAAISASNAARTAANVAAYSSNLAVSTSNVAAYSSTPLAWLGLGHLPGRTLGRVKAVGSLSGGWKMKLALARCMLMKPDILLLDEPTNHLDVKNVAWLVNYLTNLSSVSAIIVSHDSGFLDRACTHIIDYNNRKLRVYKGNLSEFVKAKPEAKAYYELTASTLTFKLPEPGYLEGVKTKDKAILKADRVSYKYPNTDRLIFTGATAYCTLSSRIACL</sequence>
<dbReference type="UniPathway" id="UPA00345"/>
<keyword evidence="7" id="KW-0648">Protein biosynthesis</keyword>
<evidence type="ECO:0000256" key="1">
    <source>
        <dbReference type="ARBA" id="ARBA00004815"/>
    </source>
</evidence>
<comment type="similarity">
    <text evidence="2">Belongs to the ABC transporter superfamily. ABCF family. EF3 subfamily.</text>
</comment>
<evidence type="ECO:0000256" key="2">
    <source>
        <dbReference type="ARBA" id="ARBA00011054"/>
    </source>
</evidence>
<evidence type="ECO:0000259" key="9">
    <source>
        <dbReference type="PROSITE" id="PS50893"/>
    </source>
</evidence>
<dbReference type="InterPro" id="IPR003593">
    <property type="entry name" value="AAA+_ATPase"/>
</dbReference>
<dbReference type="InterPro" id="IPR003439">
    <property type="entry name" value="ABC_transporter-like_ATP-bd"/>
</dbReference>
<dbReference type="PROSITE" id="PS00211">
    <property type="entry name" value="ABC_TRANSPORTER_1"/>
    <property type="match status" value="1"/>
</dbReference>
<dbReference type="PANTHER" id="PTHR19211">
    <property type="entry name" value="ATP-BINDING TRANSPORT PROTEIN-RELATED"/>
    <property type="match status" value="1"/>
</dbReference>
<keyword evidence="11" id="KW-1185">Reference proteome</keyword>
<dbReference type="InterPro" id="IPR050611">
    <property type="entry name" value="ABCF"/>
</dbReference>
<dbReference type="Pfam" id="PF00005">
    <property type="entry name" value="ABC_tran"/>
    <property type="match status" value="2"/>
</dbReference>
<keyword evidence="5 10" id="KW-0251">Elongation factor</keyword>
<dbReference type="GO" id="GO:0005524">
    <property type="term" value="F:ATP binding"/>
    <property type="evidence" value="ECO:0007669"/>
    <property type="project" value="UniProtKB-KW"/>
</dbReference>
<comment type="caution">
    <text evidence="10">The sequence shown here is derived from an EMBL/GenBank/DDBJ whole genome shotgun (WGS) entry which is preliminary data.</text>
</comment>
<dbReference type="GO" id="GO:0003746">
    <property type="term" value="F:translation elongation factor activity"/>
    <property type="evidence" value="ECO:0007669"/>
    <property type="project" value="UniProtKB-KW"/>
</dbReference>
<feature type="non-terminal residue" evidence="10">
    <location>
        <position position="699"/>
    </location>
</feature>
<gene>
    <name evidence="10" type="ORF">TSOC_003370</name>
</gene>
<dbReference type="PROSITE" id="PS50893">
    <property type="entry name" value="ABC_TRANSPORTER_2"/>
    <property type="match status" value="1"/>
</dbReference>
<organism evidence="10 11">
    <name type="scientific">Tetrabaena socialis</name>
    <dbReference type="NCBI Taxonomy" id="47790"/>
    <lineage>
        <taxon>Eukaryota</taxon>
        <taxon>Viridiplantae</taxon>
        <taxon>Chlorophyta</taxon>
        <taxon>core chlorophytes</taxon>
        <taxon>Chlorophyceae</taxon>
        <taxon>CS clade</taxon>
        <taxon>Chlamydomonadales</taxon>
        <taxon>Tetrabaenaceae</taxon>
        <taxon>Tetrabaena</taxon>
    </lineage>
</organism>
<reference evidence="10 11" key="1">
    <citation type="journal article" date="2017" name="Mol. Biol. Evol.">
        <title>The 4-celled Tetrabaena socialis nuclear genome reveals the essential components for genetic control of cell number at the origin of multicellularity in the volvocine lineage.</title>
        <authorList>
            <person name="Featherston J."/>
            <person name="Arakaki Y."/>
            <person name="Hanschen E.R."/>
            <person name="Ferris P.J."/>
            <person name="Michod R.E."/>
            <person name="Olson B.J.S.C."/>
            <person name="Nozaki H."/>
            <person name="Durand P.M."/>
        </authorList>
    </citation>
    <scope>NUCLEOTIDE SEQUENCE [LARGE SCALE GENOMIC DNA]</scope>
    <source>
        <strain evidence="10 11">NIES-571</strain>
    </source>
</reference>
<evidence type="ECO:0000256" key="6">
    <source>
        <dbReference type="ARBA" id="ARBA00022840"/>
    </source>
</evidence>
<dbReference type="Proteomes" id="UP000236333">
    <property type="component" value="Unassembled WGS sequence"/>
</dbReference>
<dbReference type="PANTHER" id="PTHR19211:SF5">
    <property type="entry name" value="ELONGATION FACTOR 3A-RELATED"/>
    <property type="match status" value="1"/>
</dbReference>
<accession>A0A2J8ABR4</accession>
<dbReference type="GO" id="GO:0016887">
    <property type="term" value="F:ATP hydrolysis activity"/>
    <property type="evidence" value="ECO:0007669"/>
    <property type="project" value="InterPro"/>
</dbReference>
<comment type="pathway">
    <text evidence="1">Protein biosynthesis; polypeptide chain elongation.</text>
</comment>
<dbReference type="SUPFAM" id="SSF48371">
    <property type="entry name" value="ARM repeat"/>
    <property type="match status" value="1"/>
</dbReference>
<dbReference type="Gene3D" id="3.40.50.300">
    <property type="entry name" value="P-loop containing nucleotide triphosphate hydrolases"/>
    <property type="match status" value="3"/>
</dbReference>
<dbReference type="InterPro" id="IPR017871">
    <property type="entry name" value="ABC_transporter-like_CS"/>
</dbReference>
<name>A0A2J8ABR4_9CHLO</name>
<dbReference type="Gene3D" id="1.25.10.10">
    <property type="entry name" value="Leucine-rich Repeat Variant"/>
    <property type="match status" value="1"/>
</dbReference>
<dbReference type="AlphaFoldDB" id="A0A2J8ABR4"/>
<evidence type="ECO:0000256" key="4">
    <source>
        <dbReference type="ARBA" id="ARBA00022741"/>
    </source>
</evidence>
<evidence type="ECO:0000256" key="3">
    <source>
        <dbReference type="ARBA" id="ARBA00022737"/>
    </source>
</evidence>
<dbReference type="InterPro" id="IPR016024">
    <property type="entry name" value="ARM-type_fold"/>
</dbReference>
<proteinExistence type="inferred from homology"/>
<protein>
    <submittedName>
        <fullName evidence="10">Elongation factor 3</fullName>
    </submittedName>
</protein>
<comment type="catalytic activity">
    <reaction evidence="8">
        <text>ATP + H2O = ADP + phosphate + H(+)</text>
        <dbReference type="Rhea" id="RHEA:13065"/>
        <dbReference type="ChEBI" id="CHEBI:15377"/>
        <dbReference type="ChEBI" id="CHEBI:15378"/>
        <dbReference type="ChEBI" id="CHEBI:30616"/>
        <dbReference type="ChEBI" id="CHEBI:43474"/>
        <dbReference type="ChEBI" id="CHEBI:456216"/>
    </reaction>
</comment>
<dbReference type="SUPFAM" id="SSF52540">
    <property type="entry name" value="P-loop containing nucleoside triphosphate hydrolases"/>
    <property type="match status" value="1"/>
</dbReference>